<comment type="subcellular location">
    <subcellularLocation>
        <location evidence="1">Secreted</location>
    </subcellularLocation>
</comment>
<evidence type="ECO:0000313" key="6">
    <source>
        <dbReference type="Proteomes" id="UP000790347"/>
    </source>
</evidence>
<reference evidence="5" key="1">
    <citation type="submission" date="2013-05" db="EMBL/GenBank/DDBJ databases">
        <authorList>
            <person name="Yim A.K.Y."/>
            <person name="Chan T.F."/>
            <person name="Ji K.M."/>
            <person name="Liu X.Y."/>
            <person name="Zhou J.W."/>
            <person name="Li R.Q."/>
            <person name="Yang K.Y."/>
            <person name="Li J."/>
            <person name="Li M."/>
            <person name="Law P.T.W."/>
            <person name="Wu Y.L."/>
            <person name="Cai Z.L."/>
            <person name="Qin H."/>
            <person name="Bao Y."/>
            <person name="Leung R.K.K."/>
            <person name="Ng P.K.S."/>
            <person name="Zou J."/>
            <person name="Zhong X.J."/>
            <person name="Ran P.X."/>
            <person name="Zhong N.S."/>
            <person name="Liu Z.G."/>
            <person name="Tsui S.K.W."/>
        </authorList>
    </citation>
    <scope>NUCLEOTIDE SEQUENCE</scope>
    <source>
        <strain evidence="5">Derf</strain>
        <tissue evidence="5">Whole organism</tissue>
    </source>
</reference>
<dbReference type="GO" id="GO:0005576">
    <property type="term" value="C:extracellular region"/>
    <property type="evidence" value="ECO:0007669"/>
    <property type="project" value="UniProtKB-SubCell"/>
</dbReference>
<dbReference type="AlphaFoldDB" id="A0A922KXY5"/>
<dbReference type="EMBL" id="ASGP02000006">
    <property type="protein sequence ID" value="KAH9501949.1"/>
    <property type="molecule type" value="Genomic_DNA"/>
</dbReference>
<dbReference type="InterPro" id="IPR043504">
    <property type="entry name" value="Peptidase_S1_PA_chymotrypsin"/>
</dbReference>
<dbReference type="Proteomes" id="UP000790347">
    <property type="component" value="Unassembled WGS sequence"/>
</dbReference>
<keyword evidence="6" id="KW-1185">Reference proteome</keyword>
<evidence type="ECO:0000259" key="4">
    <source>
        <dbReference type="PROSITE" id="PS50240"/>
    </source>
</evidence>
<dbReference type="Gene3D" id="2.40.10.10">
    <property type="entry name" value="Trypsin-like serine proteases"/>
    <property type="match status" value="1"/>
</dbReference>
<dbReference type="PANTHER" id="PTHR24258">
    <property type="entry name" value="SERINE PROTEASE-RELATED"/>
    <property type="match status" value="1"/>
</dbReference>
<comment type="caution">
    <text evidence="5">The sequence shown here is derived from an EMBL/GenBank/DDBJ whole genome shotgun (WGS) entry which is preliminary data.</text>
</comment>
<dbReference type="FunFam" id="2.40.10.10:FF:000038">
    <property type="entry name" value="Serine protease"/>
    <property type="match status" value="1"/>
</dbReference>
<keyword evidence="3" id="KW-1015">Disulfide bond</keyword>
<dbReference type="InterPro" id="IPR001254">
    <property type="entry name" value="Trypsin_dom"/>
</dbReference>
<dbReference type="PROSITE" id="PS00134">
    <property type="entry name" value="TRYPSIN_HIS"/>
    <property type="match status" value="1"/>
</dbReference>
<dbReference type="PANTHER" id="PTHR24258:SF129">
    <property type="entry name" value="LP15124P-RELATED"/>
    <property type="match status" value="1"/>
</dbReference>
<dbReference type="SMART" id="SM00020">
    <property type="entry name" value="Tryp_SPc"/>
    <property type="match status" value="1"/>
</dbReference>
<name>A0A922KXY5_DERFA</name>
<dbReference type="GO" id="GO:0004252">
    <property type="term" value="F:serine-type endopeptidase activity"/>
    <property type="evidence" value="ECO:0007669"/>
    <property type="project" value="InterPro"/>
</dbReference>
<evidence type="ECO:0000313" key="5">
    <source>
        <dbReference type="EMBL" id="KAH9501949.1"/>
    </source>
</evidence>
<dbReference type="InterPro" id="IPR009003">
    <property type="entry name" value="Peptidase_S1_PA"/>
</dbReference>
<dbReference type="Pfam" id="PF00089">
    <property type="entry name" value="Trypsin"/>
    <property type="match status" value="1"/>
</dbReference>
<reference evidence="5" key="2">
    <citation type="journal article" date="2022" name="Res Sq">
        <title>Comparative Genomics Reveals Insights into the Divergent Evolution of Astigmatic Mites and Household Pest Adaptations.</title>
        <authorList>
            <person name="Xiong Q."/>
            <person name="Wan A.T.-Y."/>
            <person name="Liu X.-Y."/>
            <person name="Fung C.S.-H."/>
            <person name="Xiao X."/>
            <person name="Malainual N."/>
            <person name="Hou J."/>
            <person name="Wang L."/>
            <person name="Wang M."/>
            <person name="Yang K."/>
            <person name="Cui Y."/>
            <person name="Leung E."/>
            <person name="Nong W."/>
            <person name="Shin S.-K."/>
            <person name="Au S."/>
            <person name="Jeong K.Y."/>
            <person name="Chew F.T."/>
            <person name="Hui J."/>
            <person name="Leung T.F."/>
            <person name="Tungtrongchitr A."/>
            <person name="Zhong N."/>
            <person name="Liu Z."/>
            <person name="Tsui S."/>
        </authorList>
    </citation>
    <scope>NUCLEOTIDE SEQUENCE</scope>
    <source>
        <strain evidence="5">Derf</strain>
        <tissue evidence="5">Whole organism</tissue>
    </source>
</reference>
<dbReference type="InterPro" id="IPR018114">
    <property type="entry name" value="TRYPSIN_HIS"/>
</dbReference>
<keyword evidence="2" id="KW-0964">Secreted</keyword>
<feature type="domain" description="Peptidase S1" evidence="4">
    <location>
        <begin position="77"/>
        <end position="327"/>
    </location>
</feature>
<dbReference type="GO" id="GO:0006508">
    <property type="term" value="P:proteolysis"/>
    <property type="evidence" value="ECO:0007669"/>
    <property type="project" value="InterPro"/>
</dbReference>
<dbReference type="SUPFAM" id="SSF50494">
    <property type="entry name" value="Trypsin-like serine proteases"/>
    <property type="match status" value="1"/>
</dbReference>
<organism evidence="5 6">
    <name type="scientific">Dermatophagoides farinae</name>
    <name type="common">American house dust mite</name>
    <dbReference type="NCBI Taxonomy" id="6954"/>
    <lineage>
        <taxon>Eukaryota</taxon>
        <taxon>Metazoa</taxon>
        <taxon>Ecdysozoa</taxon>
        <taxon>Arthropoda</taxon>
        <taxon>Chelicerata</taxon>
        <taxon>Arachnida</taxon>
        <taxon>Acari</taxon>
        <taxon>Acariformes</taxon>
        <taxon>Sarcoptiformes</taxon>
        <taxon>Astigmata</taxon>
        <taxon>Psoroptidia</taxon>
        <taxon>Analgoidea</taxon>
        <taxon>Pyroglyphidae</taxon>
        <taxon>Dermatophagoidinae</taxon>
        <taxon>Dermatophagoides</taxon>
    </lineage>
</organism>
<dbReference type="PRINTS" id="PR00722">
    <property type="entry name" value="CHYMOTRYPSIN"/>
</dbReference>
<dbReference type="PROSITE" id="PS50240">
    <property type="entry name" value="TRYPSIN_DOM"/>
    <property type="match status" value="1"/>
</dbReference>
<sequence>MADKCGLLRTCCQRPYNLNSNSIPMIMNDPQQLNIDYIDSVVTPPSMSYNNGGQSIYRPPQQLPPLEHVYHQQPIKAVNLNYHQSSTEFAEYPWQVAILKRIGPSDNLYVCGGALISSSFIITAAHCIKKFQAHDLKIRLGEWDVHREDEFYPYVEKNVEEIFIHPNFVPRNLANDVALLKLDTELDLSQHPHISPICMPQTFESFAGHRCYVAGWGKNAFGHQGEYQSVLMKVDLPVLDSRMCENQLKHTKLGYGFRLDRSMICAGGEPGKDACEGDGGSGLVCESNGIWQVVGLVSWGLGCGQGGIPGVYTNVAHIRNWIDKIVLPYYVNHHNHNHHHHNQIMISKPIPNFNELINERSLNGNSTTEILNNDKTSPVMVTNVNNNNNNNNNKSTQ</sequence>
<dbReference type="InterPro" id="IPR001314">
    <property type="entry name" value="Peptidase_S1A"/>
</dbReference>
<proteinExistence type="predicted"/>
<dbReference type="CDD" id="cd00190">
    <property type="entry name" value="Tryp_SPc"/>
    <property type="match status" value="1"/>
</dbReference>
<evidence type="ECO:0000256" key="3">
    <source>
        <dbReference type="ARBA" id="ARBA00023157"/>
    </source>
</evidence>
<evidence type="ECO:0000256" key="2">
    <source>
        <dbReference type="ARBA" id="ARBA00022525"/>
    </source>
</evidence>
<accession>A0A922KXY5</accession>
<protein>
    <recommendedName>
        <fullName evidence="4">Peptidase S1 domain-containing protein</fullName>
    </recommendedName>
</protein>
<gene>
    <name evidence="5" type="ORF">DERF_012755</name>
</gene>
<evidence type="ECO:0000256" key="1">
    <source>
        <dbReference type="ARBA" id="ARBA00004613"/>
    </source>
</evidence>